<dbReference type="Proteomes" id="UP000499080">
    <property type="component" value="Unassembled WGS sequence"/>
</dbReference>
<dbReference type="AlphaFoldDB" id="A0A4Y2IK37"/>
<name>A0A4Y2IK37_ARAVE</name>
<gene>
    <name evidence="2" type="ORF">AVEN_66867_1</name>
</gene>
<accession>A0A4Y2IK37</accession>
<feature type="non-terminal residue" evidence="2">
    <location>
        <position position="71"/>
    </location>
</feature>
<sequence length="71" mass="7552">MGIGFVTEQIILEEMIILDFSSPGKTPLGAGGDSLYQNVSGAPVDPKQNGPSAPESEGNVMYENMPFHRQG</sequence>
<keyword evidence="3" id="KW-1185">Reference proteome</keyword>
<evidence type="ECO:0000256" key="1">
    <source>
        <dbReference type="SAM" id="MobiDB-lite"/>
    </source>
</evidence>
<comment type="caution">
    <text evidence="2">The sequence shown here is derived from an EMBL/GenBank/DDBJ whole genome shotgun (WGS) entry which is preliminary data.</text>
</comment>
<evidence type="ECO:0000313" key="3">
    <source>
        <dbReference type="Proteomes" id="UP000499080"/>
    </source>
</evidence>
<proteinExistence type="predicted"/>
<feature type="region of interest" description="Disordered" evidence="1">
    <location>
        <begin position="27"/>
        <end position="71"/>
    </location>
</feature>
<dbReference type="OrthoDB" id="6435953at2759"/>
<evidence type="ECO:0000313" key="2">
    <source>
        <dbReference type="EMBL" id="GBM78097.1"/>
    </source>
</evidence>
<organism evidence="2 3">
    <name type="scientific">Araneus ventricosus</name>
    <name type="common">Orbweaver spider</name>
    <name type="synonym">Epeira ventricosa</name>
    <dbReference type="NCBI Taxonomy" id="182803"/>
    <lineage>
        <taxon>Eukaryota</taxon>
        <taxon>Metazoa</taxon>
        <taxon>Ecdysozoa</taxon>
        <taxon>Arthropoda</taxon>
        <taxon>Chelicerata</taxon>
        <taxon>Arachnida</taxon>
        <taxon>Araneae</taxon>
        <taxon>Araneomorphae</taxon>
        <taxon>Entelegynae</taxon>
        <taxon>Araneoidea</taxon>
        <taxon>Araneidae</taxon>
        <taxon>Araneus</taxon>
    </lineage>
</organism>
<dbReference type="EMBL" id="BGPR01106996">
    <property type="protein sequence ID" value="GBM78097.1"/>
    <property type="molecule type" value="Genomic_DNA"/>
</dbReference>
<protein>
    <submittedName>
        <fullName evidence="2">Uncharacterized protein</fullName>
    </submittedName>
</protein>
<reference evidence="2 3" key="1">
    <citation type="journal article" date="2019" name="Sci. Rep.">
        <title>Orb-weaving spider Araneus ventricosus genome elucidates the spidroin gene catalogue.</title>
        <authorList>
            <person name="Kono N."/>
            <person name="Nakamura H."/>
            <person name="Ohtoshi R."/>
            <person name="Moran D.A.P."/>
            <person name="Shinohara A."/>
            <person name="Yoshida Y."/>
            <person name="Fujiwara M."/>
            <person name="Mori M."/>
            <person name="Tomita M."/>
            <person name="Arakawa K."/>
        </authorList>
    </citation>
    <scope>NUCLEOTIDE SEQUENCE [LARGE SCALE GENOMIC DNA]</scope>
</reference>